<dbReference type="KEGG" id="agm:DCE93_04320"/>
<sequence>MIDDPSDDADPEAVLANGRTREWMHPLSEVFGALRDAGLDIETFTEHYRVPWRIFPATVDLGEGMFGWPAERWLPLSYERVAVPHAQTAATGS</sequence>
<name>A0A2S0WUI6_9MICO</name>
<proteinExistence type="predicted"/>
<organism evidence="1 2">
    <name type="scientific">Agromyces badenianii</name>
    <dbReference type="NCBI Taxonomy" id="2080742"/>
    <lineage>
        <taxon>Bacteria</taxon>
        <taxon>Bacillati</taxon>
        <taxon>Actinomycetota</taxon>
        <taxon>Actinomycetes</taxon>
        <taxon>Micrococcales</taxon>
        <taxon>Microbacteriaceae</taxon>
        <taxon>Agromyces</taxon>
    </lineage>
</organism>
<accession>A0A2S0WUI6</accession>
<reference evidence="1 2" key="1">
    <citation type="submission" date="2018-04" db="EMBL/GenBank/DDBJ databases">
        <authorList>
            <person name="Li J."/>
        </authorList>
    </citation>
    <scope>NUCLEOTIDE SEQUENCE [LARGE SCALE GENOMIC DNA]</scope>
    <source>
        <strain evidence="2">30A</strain>
    </source>
</reference>
<gene>
    <name evidence="1" type="ORF">DCE93_04320</name>
</gene>
<dbReference type="EMBL" id="CP028913">
    <property type="protein sequence ID" value="AWB94982.1"/>
    <property type="molecule type" value="Genomic_DNA"/>
</dbReference>
<dbReference type="AlphaFoldDB" id="A0A2S0WUI6"/>
<dbReference type="RefSeq" id="WP_108594803.1">
    <property type="nucleotide sequence ID" value="NZ_CP028913.1"/>
</dbReference>
<evidence type="ECO:0000313" key="1">
    <source>
        <dbReference type="EMBL" id="AWB94982.1"/>
    </source>
</evidence>
<evidence type="ECO:0000313" key="2">
    <source>
        <dbReference type="Proteomes" id="UP000244729"/>
    </source>
</evidence>
<keyword evidence="2" id="KW-1185">Reference proteome</keyword>
<protein>
    <submittedName>
        <fullName evidence="1">Uncharacterized protein</fullName>
    </submittedName>
</protein>
<dbReference type="Proteomes" id="UP000244729">
    <property type="component" value="Chromosome"/>
</dbReference>
<dbReference type="OrthoDB" id="8385759at2"/>